<comment type="caution">
    <text evidence="6">The sequence shown here is derived from an EMBL/GenBank/DDBJ whole genome shotgun (WGS) entry which is preliminary data.</text>
</comment>
<keyword evidence="1" id="KW-0223">Dioxygenase</keyword>
<protein>
    <recommendedName>
        <fullName evidence="3">Gentisate 1,2-dioxygenase</fullName>
        <ecNumber evidence="3">1.13.11.4</ecNumber>
    </recommendedName>
</protein>
<feature type="domain" description="Cupin type-2" evidence="5">
    <location>
        <begin position="106"/>
        <end position="166"/>
    </location>
</feature>
<gene>
    <name evidence="6" type="ORF">J2W31_001186</name>
</gene>
<dbReference type="SUPFAM" id="SSF51182">
    <property type="entry name" value="RmlC-like cupins"/>
    <property type="match status" value="1"/>
</dbReference>
<dbReference type="PANTHER" id="PTHR41517:SF1">
    <property type="entry name" value="CUPIN"/>
    <property type="match status" value="1"/>
</dbReference>
<dbReference type="AlphaFoldDB" id="A0AAW8CWG2"/>
<dbReference type="RefSeq" id="WP_307684137.1">
    <property type="nucleotide sequence ID" value="NZ_JAUSRD010000002.1"/>
</dbReference>
<dbReference type="InterPro" id="IPR011051">
    <property type="entry name" value="RmlC_Cupin_sf"/>
</dbReference>
<proteinExistence type="predicted"/>
<sequence>MNSASQSPAKSPAKSAPANAAERSDYYARIRPLNLTPLWESLHALVPREPQTPCVPALWRYNEIRPLLMESADLITAEEAVRRVLVLENPALPGNSSITQSIYAGLQLIMPGEVAPSHRHVQSALRFIVDGKGAYTTVGGERTTMYPGDFIITPSWAWHDHGNEGIEGVSEPVVWLDGLDIPMLRFFDAGFAENDDAKVQHVARPEGHSLARFGHNMVPVRHDHVSATSPIFNYPYARSREALAQLQKQEAPDAWLGHKLRYINPLTGGSPMPTISTNLQLLPKGFAGKTHRATDGAVYSVVEGHGIAEIAGQRFEFGPRDTFVVPSWAPLRLLSPVDDVVLFSFSDRPVQQAMGILREAFLEDA</sequence>
<accession>A0AAW8CWG2</accession>
<dbReference type="CDD" id="cd06992">
    <property type="entry name" value="cupin_GDO-like_C"/>
    <property type="match status" value="1"/>
</dbReference>
<dbReference type="EC" id="1.13.11.4" evidence="3"/>
<dbReference type="PANTHER" id="PTHR41517">
    <property type="entry name" value="1,2-DIOXYGENASE PROTEIN-RELATED"/>
    <property type="match status" value="1"/>
</dbReference>
<dbReference type="GO" id="GO:0047922">
    <property type="term" value="F:gentisate 1,2-dioxygenase activity"/>
    <property type="evidence" value="ECO:0007669"/>
    <property type="project" value="UniProtKB-UniRule"/>
</dbReference>
<dbReference type="InterPro" id="IPR014710">
    <property type="entry name" value="RmlC-like_jellyroll"/>
</dbReference>
<evidence type="ECO:0000256" key="2">
    <source>
        <dbReference type="ARBA" id="ARBA00023002"/>
    </source>
</evidence>
<dbReference type="EMBL" id="JAUSRD010000002">
    <property type="protein sequence ID" value="MDP9892083.1"/>
    <property type="molecule type" value="Genomic_DNA"/>
</dbReference>
<dbReference type="InterPro" id="IPR011960">
    <property type="entry name" value="Gentisate_dOase"/>
</dbReference>
<dbReference type="CDD" id="cd02216">
    <property type="entry name" value="cupin_GDO-like_N"/>
    <property type="match status" value="1"/>
</dbReference>
<reference evidence="6" key="1">
    <citation type="submission" date="2023-07" db="EMBL/GenBank/DDBJ databases">
        <title>Sorghum-associated microbial communities from plants grown in Nebraska, USA.</title>
        <authorList>
            <person name="Schachtman D."/>
        </authorList>
    </citation>
    <scope>NUCLEOTIDE SEQUENCE</scope>
    <source>
        <strain evidence="6">DS3754</strain>
    </source>
</reference>
<dbReference type="Pfam" id="PF07883">
    <property type="entry name" value="Cupin_2"/>
    <property type="match status" value="1"/>
</dbReference>
<dbReference type="InterPro" id="IPR047183">
    <property type="entry name" value="GDO-like"/>
</dbReference>
<evidence type="ECO:0000256" key="3">
    <source>
        <dbReference type="NCBIfam" id="TIGR02272"/>
    </source>
</evidence>
<evidence type="ECO:0000256" key="1">
    <source>
        <dbReference type="ARBA" id="ARBA00022964"/>
    </source>
</evidence>
<evidence type="ECO:0000256" key="4">
    <source>
        <dbReference type="SAM" id="MobiDB-lite"/>
    </source>
</evidence>
<dbReference type="Proteomes" id="UP001242045">
    <property type="component" value="Unassembled WGS sequence"/>
</dbReference>
<keyword evidence="2 6" id="KW-0560">Oxidoreductase</keyword>
<feature type="region of interest" description="Disordered" evidence="4">
    <location>
        <begin position="1"/>
        <end position="20"/>
    </location>
</feature>
<evidence type="ECO:0000313" key="6">
    <source>
        <dbReference type="EMBL" id="MDP9892083.1"/>
    </source>
</evidence>
<dbReference type="Gene3D" id="2.60.120.10">
    <property type="entry name" value="Jelly Rolls"/>
    <property type="match status" value="1"/>
</dbReference>
<name>A0AAW8CWG2_9BURK</name>
<evidence type="ECO:0000313" key="7">
    <source>
        <dbReference type="Proteomes" id="UP001242045"/>
    </source>
</evidence>
<evidence type="ECO:0000259" key="5">
    <source>
        <dbReference type="Pfam" id="PF07883"/>
    </source>
</evidence>
<dbReference type="InterPro" id="IPR013096">
    <property type="entry name" value="Cupin_2"/>
</dbReference>
<dbReference type="NCBIfam" id="TIGR02272">
    <property type="entry name" value="gentisate_1_2"/>
    <property type="match status" value="1"/>
</dbReference>
<organism evidence="6 7">
    <name type="scientific">Variovorax boronicumulans</name>
    <dbReference type="NCBI Taxonomy" id="436515"/>
    <lineage>
        <taxon>Bacteria</taxon>
        <taxon>Pseudomonadati</taxon>
        <taxon>Pseudomonadota</taxon>
        <taxon>Betaproteobacteria</taxon>
        <taxon>Burkholderiales</taxon>
        <taxon>Comamonadaceae</taxon>
        <taxon>Variovorax</taxon>
    </lineage>
</organism>